<keyword evidence="1" id="KW-0472">Membrane</keyword>
<gene>
    <name evidence="2" type="ORF">IAB00_00310</name>
</gene>
<comment type="caution">
    <text evidence="2">The sequence shown here is derived from an EMBL/GenBank/DDBJ whole genome shotgun (WGS) entry which is preliminary data.</text>
</comment>
<accession>A0A9D1KXX3</accession>
<reference evidence="2" key="2">
    <citation type="journal article" date="2021" name="PeerJ">
        <title>Extensive microbial diversity within the chicken gut microbiome revealed by metagenomics and culture.</title>
        <authorList>
            <person name="Gilroy R."/>
            <person name="Ravi A."/>
            <person name="Getino M."/>
            <person name="Pursley I."/>
            <person name="Horton D.L."/>
            <person name="Alikhan N.F."/>
            <person name="Baker D."/>
            <person name="Gharbi K."/>
            <person name="Hall N."/>
            <person name="Watson M."/>
            <person name="Adriaenssens E.M."/>
            <person name="Foster-Nyarko E."/>
            <person name="Jarju S."/>
            <person name="Secka A."/>
            <person name="Antonio M."/>
            <person name="Oren A."/>
            <person name="Chaudhuri R.R."/>
            <person name="La Ragione R."/>
            <person name="Hildebrand F."/>
            <person name="Pallen M.J."/>
        </authorList>
    </citation>
    <scope>NUCLEOTIDE SEQUENCE</scope>
    <source>
        <strain evidence="2">2830</strain>
    </source>
</reference>
<dbReference type="EMBL" id="DVMH01000003">
    <property type="protein sequence ID" value="HIU09688.1"/>
    <property type="molecule type" value="Genomic_DNA"/>
</dbReference>
<evidence type="ECO:0000256" key="1">
    <source>
        <dbReference type="SAM" id="Phobius"/>
    </source>
</evidence>
<name>A0A9D1KXX3_9FIRM</name>
<evidence type="ECO:0000313" key="3">
    <source>
        <dbReference type="Proteomes" id="UP000824124"/>
    </source>
</evidence>
<sequence length="59" mass="6768">MLAFLVISVLLLVLPALFCCAQGGWLLLFGVLALVGWLQLGWWVAESWWSWRRGEDDYV</sequence>
<protein>
    <submittedName>
        <fullName evidence="2">Uncharacterized protein</fullName>
    </submittedName>
</protein>
<keyword evidence="1" id="KW-0812">Transmembrane</keyword>
<organism evidence="2 3">
    <name type="scientific">Candidatus Avidehalobacter gallistercoris</name>
    <dbReference type="NCBI Taxonomy" id="2840694"/>
    <lineage>
        <taxon>Bacteria</taxon>
        <taxon>Bacillati</taxon>
        <taxon>Bacillota</taxon>
        <taxon>Clostridia</taxon>
        <taxon>Eubacteriales</taxon>
        <taxon>Peptococcaceae</taxon>
        <taxon>Peptococcaceae incertae sedis</taxon>
        <taxon>Candidatus Avidehalobacter</taxon>
    </lineage>
</organism>
<feature type="transmembrane region" description="Helical" evidence="1">
    <location>
        <begin position="26"/>
        <end position="45"/>
    </location>
</feature>
<proteinExistence type="predicted"/>
<dbReference type="Proteomes" id="UP000824124">
    <property type="component" value="Unassembled WGS sequence"/>
</dbReference>
<keyword evidence="1" id="KW-1133">Transmembrane helix</keyword>
<evidence type="ECO:0000313" key="2">
    <source>
        <dbReference type="EMBL" id="HIU09688.1"/>
    </source>
</evidence>
<reference evidence="2" key="1">
    <citation type="submission" date="2020-10" db="EMBL/GenBank/DDBJ databases">
        <authorList>
            <person name="Gilroy R."/>
        </authorList>
    </citation>
    <scope>NUCLEOTIDE SEQUENCE</scope>
    <source>
        <strain evidence="2">2830</strain>
    </source>
</reference>
<dbReference type="AlphaFoldDB" id="A0A9D1KXX3"/>